<comment type="similarity">
    <text evidence="19">In the C-terminal section; belongs to the GTP cyclohydrolase II family.</text>
</comment>
<keyword evidence="13 19" id="KW-0342">GTP-binding</keyword>
<dbReference type="GO" id="GO:0003935">
    <property type="term" value="F:GTP cyclohydrolase II activity"/>
    <property type="evidence" value="ECO:0007669"/>
    <property type="project" value="UniProtKB-UniRule"/>
</dbReference>
<evidence type="ECO:0000256" key="7">
    <source>
        <dbReference type="ARBA" id="ARBA00022619"/>
    </source>
</evidence>
<gene>
    <name evidence="19" type="primary">ribBA</name>
    <name evidence="22" type="ORF">QE405_001554</name>
</gene>
<reference evidence="22" key="1">
    <citation type="submission" date="2023-07" db="EMBL/GenBank/DDBJ databases">
        <title>Functional and genomic diversity of the sorghum phyllosphere microbiome.</title>
        <authorList>
            <person name="Shade A."/>
        </authorList>
    </citation>
    <scope>NUCLEOTIDE SEQUENCE</scope>
    <source>
        <strain evidence="22">SORGH_AS_1067</strain>
    </source>
</reference>
<feature type="binding site" evidence="19">
    <location>
        <position position="277"/>
    </location>
    <ligand>
        <name>Zn(2+)</name>
        <dbReference type="ChEBI" id="CHEBI:29105"/>
        <note>catalytic</note>
    </ligand>
</feature>
<dbReference type="InterPro" id="IPR000422">
    <property type="entry name" value="DHBP_synthase_RibB"/>
</dbReference>
<comment type="function">
    <text evidence="3 19">Catalyzes the conversion of D-ribulose 5-phosphate to formate and 3,4-dihydroxy-2-butanone 4-phosphate.</text>
</comment>
<evidence type="ECO:0000256" key="16">
    <source>
        <dbReference type="ARBA" id="ARBA00023268"/>
    </source>
</evidence>
<dbReference type="InterPro" id="IPR016299">
    <property type="entry name" value="Riboflavin_synth_RibBA"/>
</dbReference>
<feature type="binding site" evidence="19">
    <location>
        <position position="32"/>
    </location>
    <ligand>
        <name>Mg(2+)</name>
        <dbReference type="ChEBI" id="CHEBI:18420"/>
        <label>2</label>
    </ligand>
</feature>
<dbReference type="Pfam" id="PF00925">
    <property type="entry name" value="GTP_cyclohydro2"/>
    <property type="match status" value="1"/>
</dbReference>
<dbReference type="EMBL" id="JAUTAN010000001">
    <property type="protein sequence ID" value="MDQ1104270.1"/>
    <property type="molecule type" value="Genomic_DNA"/>
</dbReference>
<feature type="site" description="Essential for DHBP synthase activity" evidence="19">
    <location>
        <position position="168"/>
    </location>
</feature>
<evidence type="ECO:0000256" key="6">
    <source>
        <dbReference type="ARBA" id="ARBA00005520"/>
    </source>
</evidence>
<dbReference type="InterPro" id="IPR000926">
    <property type="entry name" value="RibA"/>
</dbReference>
<dbReference type="HAMAP" id="MF_00179">
    <property type="entry name" value="RibA"/>
    <property type="match status" value="1"/>
</dbReference>
<keyword evidence="11 19" id="KW-0862">Zinc</keyword>
<feature type="binding site" evidence="19">
    <location>
        <begin position="259"/>
        <end position="263"/>
    </location>
    <ligand>
        <name>GTP</name>
        <dbReference type="ChEBI" id="CHEBI:37565"/>
    </ligand>
</feature>
<dbReference type="NCBIfam" id="TIGR00505">
    <property type="entry name" value="ribA"/>
    <property type="match status" value="1"/>
</dbReference>
<dbReference type="Gene3D" id="3.40.50.10990">
    <property type="entry name" value="GTP cyclohydrolase II"/>
    <property type="match status" value="1"/>
</dbReference>
<feature type="binding site" evidence="19">
    <location>
        <position position="36"/>
    </location>
    <ligand>
        <name>D-ribulose 5-phosphate</name>
        <dbReference type="ChEBI" id="CHEBI:58121"/>
    </ligand>
</feature>
<dbReference type="GO" id="GO:0030145">
    <property type="term" value="F:manganese ion binding"/>
    <property type="evidence" value="ECO:0007669"/>
    <property type="project" value="UniProtKB-UniRule"/>
</dbReference>
<feature type="binding site" evidence="19">
    <location>
        <begin position="144"/>
        <end position="148"/>
    </location>
    <ligand>
        <name>D-ribulose 5-phosphate</name>
        <dbReference type="ChEBI" id="CHEBI:58121"/>
    </ligand>
</feature>
<evidence type="ECO:0000256" key="8">
    <source>
        <dbReference type="ARBA" id="ARBA00022723"/>
    </source>
</evidence>
<dbReference type="RefSeq" id="WP_307199639.1">
    <property type="nucleotide sequence ID" value="NZ_JAUTAN010000001.1"/>
</dbReference>
<evidence type="ECO:0000256" key="14">
    <source>
        <dbReference type="ARBA" id="ARBA00023211"/>
    </source>
</evidence>
<name>A0AAJ1TYC7_9ACTN</name>
<dbReference type="GO" id="GO:0005829">
    <property type="term" value="C:cytosol"/>
    <property type="evidence" value="ECO:0007669"/>
    <property type="project" value="TreeGrafter"/>
</dbReference>
<dbReference type="Gene3D" id="3.90.870.10">
    <property type="entry name" value="DHBP synthase"/>
    <property type="match status" value="1"/>
</dbReference>
<dbReference type="PANTHER" id="PTHR21327:SF18">
    <property type="entry name" value="3,4-DIHYDROXY-2-BUTANONE 4-PHOSPHATE SYNTHASE"/>
    <property type="match status" value="1"/>
</dbReference>
<evidence type="ECO:0000256" key="4">
    <source>
        <dbReference type="ARBA" id="ARBA00004853"/>
    </source>
</evidence>
<comment type="cofactor">
    <cofactor evidence="19">
        <name>Mg(2+)</name>
        <dbReference type="ChEBI" id="CHEBI:18420"/>
    </cofactor>
    <cofactor evidence="19">
        <name>Mn(2+)</name>
        <dbReference type="ChEBI" id="CHEBI:29035"/>
    </cofactor>
    <text evidence="19">Binds 2 divalent metal cations per subunit. Magnesium or manganese.</text>
</comment>
<evidence type="ECO:0000256" key="9">
    <source>
        <dbReference type="ARBA" id="ARBA00022741"/>
    </source>
</evidence>
<dbReference type="GO" id="GO:0008686">
    <property type="term" value="F:3,4-dihydroxy-2-butanone-4-phosphate synthase activity"/>
    <property type="evidence" value="ECO:0007669"/>
    <property type="project" value="UniProtKB-UniRule"/>
</dbReference>
<dbReference type="SUPFAM" id="SSF142695">
    <property type="entry name" value="RibA-like"/>
    <property type="match status" value="1"/>
</dbReference>
<comment type="cofactor">
    <cofactor evidence="2">
        <name>Mn(2+)</name>
        <dbReference type="ChEBI" id="CHEBI:29035"/>
    </cofactor>
</comment>
<dbReference type="NCBIfam" id="NF001591">
    <property type="entry name" value="PRK00393.1"/>
    <property type="match status" value="1"/>
</dbReference>
<feature type="binding site" evidence="19">
    <location>
        <position position="365"/>
    </location>
    <ligand>
        <name>GTP</name>
        <dbReference type="ChEBI" id="CHEBI:37565"/>
    </ligand>
</feature>
<feature type="region of interest" description="GTP cyclohydrolase II" evidence="19">
    <location>
        <begin position="206"/>
        <end position="468"/>
    </location>
</feature>
<dbReference type="GO" id="GO:0008270">
    <property type="term" value="F:zinc ion binding"/>
    <property type="evidence" value="ECO:0007669"/>
    <property type="project" value="UniProtKB-UniRule"/>
</dbReference>
<feature type="binding site" evidence="19">
    <location>
        <position position="280"/>
    </location>
    <ligand>
        <name>GTP</name>
        <dbReference type="ChEBI" id="CHEBI:37565"/>
    </ligand>
</feature>
<evidence type="ECO:0000256" key="10">
    <source>
        <dbReference type="ARBA" id="ARBA00022801"/>
    </source>
</evidence>
<evidence type="ECO:0000256" key="20">
    <source>
        <dbReference type="SAM" id="MobiDB-lite"/>
    </source>
</evidence>
<evidence type="ECO:0000256" key="1">
    <source>
        <dbReference type="ARBA" id="ARBA00000141"/>
    </source>
</evidence>
<feature type="region of interest" description="DHBP synthase" evidence="19">
    <location>
        <begin position="1"/>
        <end position="205"/>
    </location>
</feature>
<evidence type="ECO:0000256" key="3">
    <source>
        <dbReference type="ARBA" id="ARBA00002284"/>
    </source>
</evidence>
<comment type="similarity">
    <text evidence="6 19">In the N-terminal section; belongs to the DHBP synthase family.</text>
</comment>
<feature type="binding site" evidence="19">
    <location>
        <begin position="31"/>
        <end position="32"/>
    </location>
    <ligand>
        <name>D-ribulose 5-phosphate</name>
        <dbReference type="ChEBI" id="CHEBI:58121"/>
    </ligand>
</feature>
<evidence type="ECO:0000256" key="13">
    <source>
        <dbReference type="ARBA" id="ARBA00023134"/>
    </source>
</evidence>
<keyword evidence="12 19" id="KW-0460">Magnesium</keyword>
<dbReference type="HAMAP" id="MF_00180">
    <property type="entry name" value="RibB"/>
    <property type="match status" value="1"/>
</dbReference>
<sequence>MSERVRLDSVERAVADIAAGKAVVVVDDEDRENEGDIIFAAAKATPELMAFTIRHSSGVICAPMPGDMLDRLEIPLMTPHNRDPLRTAYTISVDARDGTTTGISAADRARTVKVLADSATEPWELTRPGHVFPLRYREGGVLVRRGHTEAAVDLARMAGLTPAGVLVEIVNDDGTMKRAPELRAFADEHDLAMISIEDLVRYRRRTEQHAVRVAETRLPTAHGEFTAVGYRITIDGSEHVALVHGDISDASEADPVLVRVHSECLTGDVFGSQRCDCGPQLDESLARIVEEGRGVVVYLRGHEGRGIGLVAKLQAYQLQDGGRDTVDANLDLGLPADARHYGTATQILRDLGVSSVRLLTNNPEKTSNLEEYGVHVTERVPLAPRPNDHNIAYLRTKRDRMGHQLDGLDAYVARIADPHLRDAALADEADLVVDPPRVDAVTHDPSGNATIPNVHDDRHAHDLEGDRR</sequence>
<dbReference type="CDD" id="cd00641">
    <property type="entry name" value="GTP_cyclohydro2"/>
    <property type="match status" value="1"/>
</dbReference>
<feature type="binding site" evidence="19">
    <location>
        <position position="360"/>
    </location>
    <ligand>
        <name>GTP</name>
        <dbReference type="ChEBI" id="CHEBI:37565"/>
    </ligand>
</feature>
<organism evidence="22 23">
    <name type="scientific">Nocardioides zeae</name>
    <dbReference type="NCBI Taxonomy" id="1457234"/>
    <lineage>
        <taxon>Bacteria</taxon>
        <taxon>Bacillati</taxon>
        <taxon>Actinomycetota</taxon>
        <taxon>Actinomycetes</taxon>
        <taxon>Propionibacteriales</taxon>
        <taxon>Nocardioidaceae</taxon>
        <taxon>Nocardioides</taxon>
    </lineage>
</organism>
<keyword evidence="16 19" id="KW-0511">Multifunctional enzyme</keyword>
<comment type="cofactor">
    <cofactor evidence="19">
        <name>Zn(2+)</name>
        <dbReference type="ChEBI" id="CHEBI:29105"/>
    </cofactor>
    <text evidence="19">Binds 1 zinc ion per subunit.</text>
</comment>
<feature type="compositionally biased region" description="Basic and acidic residues" evidence="20">
    <location>
        <begin position="454"/>
        <end position="468"/>
    </location>
</feature>
<keyword evidence="10 19" id="KW-0378">Hydrolase</keyword>
<evidence type="ECO:0000256" key="11">
    <source>
        <dbReference type="ARBA" id="ARBA00022833"/>
    </source>
</evidence>
<dbReference type="InterPro" id="IPR032677">
    <property type="entry name" value="GTP_cyclohydro_II"/>
</dbReference>
<evidence type="ECO:0000256" key="5">
    <source>
        <dbReference type="ARBA" id="ARBA00004904"/>
    </source>
</evidence>
<feature type="site" description="Essential for DHBP synthase activity" evidence="19">
    <location>
        <position position="130"/>
    </location>
</feature>
<dbReference type="GO" id="GO:0005525">
    <property type="term" value="F:GTP binding"/>
    <property type="evidence" value="ECO:0007669"/>
    <property type="project" value="UniProtKB-KW"/>
</dbReference>
<dbReference type="InterPro" id="IPR017945">
    <property type="entry name" value="DHBP_synth_RibB-like_a/b_dom"/>
</dbReference>
<dbReference type="AlphaFoldDB" id="A0AAJ1TYC7"/>
<comment type="pathway">
    <text evidence="5 19">Cofactor biosynthesis; riboflavin biosynthesis; 2-hydroxy-3-oxobutyl phosphate from D-ribulose 5-phosphate: step 1/1.</text>
</comment>
<protein>
    <recommendedName>
        <fullName evidence="19">Riboflavin biosynthesis protein RibBA</fullName>
    </recommendedName>
    <domain>
        <recommendedName>
            <fullName evidence="19">3,4-dihydroxy-2-butanone 4-phosphate synthase</fullName>
            <shortName evidence="19">DHBP synthase</shortName>
            <ecNumber evidence="19">4.1.99.12</ecNumber>
        </recommendedName>
    </domain>
    <domain>
        <recommendedName>
            <fullName evidence="19">GTP cyclohydrolase-2</fullName>
            <ecNumber evidence="19">3.5.4.25</ecNumber>
        </recommendedName>
        <alternativeName>
            <fullName evidence="19">GTP cyclohydrolase II</fullName>
        </alternativeName>
    </domain>
</protein>
<dbReference type="GO" id="GO:0000287">
    <property type="term" value="F:magnesium ion binding"/>
    <property type="evidence" value="ECO:0007669"/>
    <property type="project" value="UniProtKB-UniRule"/>
</dbReference>
<keyword evidence="14 19" id="KW-0464">Manganese</keyword>
<dbReference type="PANTHER" id="PTHR21327">
    <property type="entry name" value="GTP CYCLOHYDROLASE II-RELATED"/>
    <property type="match status" value="1"/>
</dbReference>
<evidence type="ECO:0000313" key="22">
    <source>
        <dbReference type="EMBL" id="MDQ1104270.1"/>
    </source>
</evidence>
<dbReference type="GO" id="GO:0009231">
    <property type="term" value="P:riboflavin biosynthetic process"/>
    <property type="evidence" value="ECO:0007669"/>
    <property type="project" value="UniProtKB-UniRule"/>
</dbReference>
<dbReference type="HAMAP" id="MF_01283">
    <property type="entry name" value="RibBA"/>
    <property type="match status" value="1"/>
</dbReference>
<evidence type="ECO:0000256" key="12">
    <source>
        <dbReference type="ARBA" id="ARBA00022842"/>
    </source>
</evidence>
<feature type="domain" description="GTP cyclohydrolase II" evidence="21">
    <location>
        <begin position="212"/>
        <end position="381"/>
    </location>
</feature>
<accession>A0AAJ1TYC7</accession>
<feature type="binding site" evidence="19">
    <location>
        <position position="275"/>
    </location>
    <ligand>
        <name>Zn(2+)</name>
        <dbReference type="ChEBI" id="CHEBI:29105"/>
        <note>catalytic</note>
    </ligand>
</feature>
<evidence type="ECO:0000256" key="19">
    <source>
        <dbReference type="HAMAP-Rule" id="MF_01283"/>
    </source>
</evidence>
<feature type="binding site" evidence="19">
    <location>
        <position position="32"/>
    </location>
    <ligand>
        <name>Mg(2+)</name>
        <dbReference type="ChEBI" id="CHEBI:18420"/>
        <label>1</label>
    </ligand>
</feature>
<dbReference type="NCBIfam" id="TIGR00506">
    <property type="entry name" value="ribB"/>
    <property type="match status" value="1"/>
</dbReference>
<dbReference type="EC" id="4.1.99.12" evidence="19"/>
<keyword evidence="15 19" id="KW-0456">Lyase</keyword>
<dbReference type="Proteomes" id="UP001239215">
    <property type="component" value="Unassembled WGS sequence"/>
</dbReference>
<evidence type="ECO:0000256" key="15">
    <source>
        <dbReference type="ARBA" id="ARBA00023239"/>
    </source>
</evidence>
<keyword evidence="9 19" id="KW-0547">Nucleotide-binding</keyword>
<dbReference type="FunFam" id="3.90.870.10:FF:000001">
    <property type="entry name" value="Riboflavin biosynthesis protein RibBA"/>
    <property type="match status" value="1"/>
</dbReference>
<dbReference type="SUPFAM" id="SSF55821">
    <property type="entry name" value="YrdC/RibB"/>
    <property type="match status" value="1"/>
</dbReference>
<evidence type="ECO:0000256" key="18">
    <source>
        <dbReference type="ARBA" id="ARBA00049295"/>
    </source>
</evidence>
<feature type="binding site" evidence="19">
    <location>
        <position position="147"/>
    </location>
    <ligand>
        <name>Mg(2+)</name>
        <dbReference type="ChEBI" id="CHEBI:18420"/>
        <label>2</label>
    </ligand>
</feature>
<comment type="catalytic activity">
    <reaction evidence="1 19">
        <text>D-ribulose 5-phosphate = (2S)-2-hydroxy-3-oxobutyl phosphate + formate + H(+)</text>
        <dbReference type="Rhea" id="RHEA:18457"/>
        <dbReference type="ChEBI" id="CHEBI:15378"/>
        <dbReference type="ChEBI" id="CHEBI:15740"/>
        <dbReference type="ChEBI" id="CHEBI:58121"/>
        <dbReference type="ChEBI" id="CHEBI:58830"/>
        <dbReference type="EC" id="4.1.99.12"/>
    </reaction>
</comment>
<comment type="pathway">
    <text evidence="4 19">Cofactor biosynthesis; riboflavin biosynthesis; 5-amino-6-(D-ribitylamino)uracil from GTP: step 1/4.</text>
</comment>
<dbReference type="EC" id="3.5.4.25" evidence="19"/>
<feature type="binding site" evidence="19">
    <location>
        <position position="325"/>
    </location>
    <ligand>
        <name>GTP</name>
        <dbReference type="ChEBI" id="CHEBI:37565"/>
    </ligand>
</feature>
<keyword evidence="8 19" id="KW-0479">Metal-binding</keyword>
<evidence type="ECO:0000313" key="23">
    <source>
        <dbReference type="Proteomes" id="UP001239215"/>
    </source>
</evidence>
<dbReference type="InterPro" id="IPR036144">
    <property type="entry name" value="RibA-like_sf"/>
</dbReference>
<feature type="binding site" evidence="19">
    <location>
        <position position="264"/>
    </location>
    <ligand>
        <name>Zn(2+)</name>
        <dbReference type="ChEBI" id="CHEBI:29105"/>
        <note>catalytic</note>
    </ligand>
</feature>
<comment type="caution">
    <text evidence="22">The sequence shown here is derived from an EMBL/GenBank/DDBJ whole genome shotgun (WGS) entry which is preliminary data.</text>
</comment>
<evidence type="ECO:0000259" key="21">
    <source>
        <dbReference type="Pfam" id="PF00925"/>
    </source>
</evidence>
<dbReference type="PIRSF" id="PIRSF001259">
    <property type="entry name" value="RibA"/>
    <property type="match status" value="1"/>
</dbReference>
<dbReference type="NCBIfam" id="NF006803">
    <property type="entry name" value="PRK09311.1"/>
    <property type="match status" value="1"/>
</dbReference>
<dbReference type="FunFam" id="3.40.50.10990:FF:000001">
    <property type="entry name" value="Riboflavin biosynthesis protein RibBA"/>
    <property type="match status" value="1"/>
</dbReference>
<feature type="binding site" evidence="19">
    <location>
        <begin position="303"/>
        <end position="305"/>
    </location>
    <ligand>
        <name>GTP</name>
        <dbReference type="ChEBI" id="CHEBI:37565"/>
    </ligand>
</feature>
<proteinExistence type="inferred from homology"/>
<feature type="active site" description="Nucleophile; for GTP cyclohydrolase activity" evidence="19">
    <location>
        <position position="339"/>
    </location>
</feature>
<feature type="region of interest" description="Disordered" evidence="20">
    <location>
        <begin position="443"/>
        <end position="468"/>
    </location>
</feature>
<evidence type="ECO:0000256" key="17">
    <source>
        <dbReference type="ARBA" id="ARBA00043932"/>
    </source>
</evidence>
<evidence type="ECO:0000256" key="2">
    <source>
        <dbReference type="ARBA" id="ARBA00001936"/>
    </source>
</evidence>
<comment type="function">
    <text evidence="17 19">Catalyzes the conversion of GTP to 2,5-diamino-6-ribosylamino-4(3H)-pyrimidinone 5'-phosphate (DARP), formate and pyrophosphate.</text>
</comment>
<feature type="binding site" evidence="19">
    <location>
        <position position="168"/>
    </location>
    <ligand>
        <name>D-ribulose 5-phosphate</name>
        <dbReference type="ChEBI" id="CHEBI:58121"/>
    </ligand>
</feature>
<dbReference type="Pfam" id="PF00926">
    <property type="entry name" value="DHBP_synthase"/>
    <property type="match status" value="1"/>
</dbReference>
<feature type="active site" description="Proton acceptor; for GTP cyclohydrolase activity" evidence="19">
    <location>
        <position position="337"/>
    </location>
</feature>
<keyword evidence="7 19" id="KW-0686">Riboflavin biosynthesis</keyword>
<comment type="catalytic activity">
    <reaction evidence="18 19">
        <text>GTP + 4 H2O = 2,5-diamino-6-hydroxy-4-(5-phosphoribosylamino)-pyrimidine + formate + 2 phosphate + 3 H(+)</text>
        <dbReference type="Rhea" id="RHEA:23704"/>
        <dbReference type="ChEBI" id="CHEBI:15377"/>
        <dbReference type="ChEBI" id="CHEBI:15378"/>
        <dbReference type="ChEBI" id="CHEBI:15740"/>
        <dbReference type="ChEBI" id="CHEBI:37565"/>
        <dbReference type="ChEBI" id="CHEBI:43474"/>
        <dbReference type="ChEBI" id="CHEBI:58614"/>
        <dbReference type="EC" id="3.5.4.25"/>
    </reaction>
</comment>